<proteinExistence type="inferred from homology"/>
<dbReference type="GO" id="GO:0009252">
    <property type="term" value="P:peptidoglycan biosynthetic process"/>
    <property type="evidence" value="ECO:0007669"/>
    <property type="project" value="UniProtKB-KW"/>
</dbReference>
<organism evidence="23 24">
    <name type="scientific">Ligilactobacillus apodemi DSM 16634 = JCM 16172</name>
    <dbReference type="NCBI Taxonomy" id="1423724"/>
    <lineage>
        <taxon>Bacteria</taxon>
        <taxon>Bacillati</taxon>
        <taxon>Bacillota</taxon>
        <taxon>Bacilli</taxon>
        <taxon>Lactobacillales</taxon>
        <taxon>Lactobacillaceae</taxon>
        <taxon>Ligilactobacillus</taxon>
    </lineage>
</organism>
<dbReference type="InterPro" id="IPR001460">
    <property type="entry name" value="PCN-bd_Tpept"/>
</dbReference>
<name>A0A0R1TYB6_9LACO</name>
<keyword evidence="18" id="KW-0175">Coiled coil</keyword>
<keyword evidence="5" id="KW-0645">Protease</keyword>
<evidence type="ECO:0000256" key="9">
    <source>
        <dbReference type="ARBA" id="ARBA00022801"/>
    </source>
</evidence>
<accession>A0A0R1TYB6</accession>
<dbReference type="NCBIfam" id="TIGR02074">
    <property type="entry name" value="PBP_1a_fam"/>
    <property type="match status" value="1"/>
</dbReference>
<dbReference type="Gene3D" id="3.40.710.10">
    <property type="entry name" value="DD-peptidase/beta-lactamase superfamily"/>
    <property type="match status" value="1"/>
</dbReference>
<evidence type="ECO:0000256" key="18">
    <source>
        <dbReference type="SAM" id="Coils"/>
    </source>
</evidence>
<keyword evidence="24" id="KW-1185">Reference proteome</keyword>
<keyword evidence="12 20" id="KW-1133">Transmembrane helix</keyword>
<dbReference type="Gene3D" id="6.20.370.110">
    <property type="match status" value="1"/>
</dbReference>
<dbReference type="GO" id="GO:0006508">
    <property type="term" value="P:proteolysis"/>
    <property type="evidence" value="ECO:0007669"/>
    <property type="project" value="UniProtKB-KW"/>
</dbReference>
<feature type="domain" description="Glycosyl transferase family 51" evidence="22">
    <location>
        <begin position="85"/>
        <end position="257"/>
    </location>
</feature>
<keyword evidence="3" id="KW-1003">Cell membrane</keyword>
<dbReference type="RefSeq" id="WP_025087116.1">
    <property type="nucleotide sequence ID" value="NZ_AZFT01000053.1"/>
</dbReference>
<evidence type="ECO:0000256" key="1">
    <source>
        <dbReference type="ARBA" id="ARBA00007090"/>
    </source>
</evidence>
<evidence type="ECO:0000256" key="5">
    <source>
        <dbReference type="ARBA" id="ARBA00022670"/>
    </source>
</evidence>
<evidence type="ECO:0000256" key="2">
    <source>
        <dbReference type="ARBA" id="ARBA00007739"/>
    </source>
</evidence>
<gene>
    <name evidence="23" type="ORF">FC32_GL000840</name>
</gene>
<evidence type="ECO:0000256" key="13">
    <source>
        <dbReference type="ARBA" id="ARBA00023136"/>
    </source>
</evidence>
<evidence type="ECO:0000313" key="24">
    <source>
        <dbReference type="Proteomes" id="UP000051324"/>
    </source>
</evidence>
<dbReference type="InterPro" id="IPR050396">
    <property type="entry name" value="Glycosyltr_51/Transpeptidase"/>
</dbReference>
<evidence type="ECO:0000256" key="17">
    <source>
        <dbReference type="ARBA" id="ARBA00049902"/>
    </source>
</evidence>
<dbReference type="InterPro" id="IPR036950">
    <property type="entry name" value="PBP_transglycosylase"/>
</dbReference>
<keyword evidence="6" id="KW-0328">Glycosyltransferase</keyword>
<dbReference type="SUPFAM" id="SSF56601">
    <property type="entry name" value="beta-lactamase/transpeptidase-like"/>
    <property type="match status" value="1"/>
</dbReference>
<evidence type="ECO:0000256" key="7">
    <source>
        <dbReference type="ARBA" id="ARBA00022679"/>
    </source>
</evidence>
<comment type="catalytic activity">
    <reaction evidence="16">
        <text>Preferential cleavage: (Ac)2-L-Lys-D-Ala-|-D-Ala. Also transpeptidation of peptidyl-alanyl moieties that are N-acyl substituents of D-alanine.</text>
        <dbReference type="EC" id="3.4.16.4"/>
    </reaction>
</comment>
<keyword evidence="15" id="KW-0961">Cell wall biogenesis/degradation</keyword>
<evidence type="ECO:0000256" key="16">
    <source>
        <dbReference type="ARBA" id="ARBA00034000"/>
    </source>
</evidence>
<dbReference type="Pfam" id="PF00912">
    <property type="entry name" value="Transgly"/>
    <property type="match status" value="1"/>
</dbReference>
<feature type="coiled-coil region" evidence="18">
    <location>
        <begin position="53"/>
        <end position="80"/>
    </location>
</feature>
<dbReference type="OrthoDB" id="9766909at2"/>
<comment type="catalytic activity">
    <reaction evidence="17">
        <text>[GlcNAc-(1-&gt;4)-Mur2Ac(oyl-L-Ala-gamma-D-Glu-L-Lys-D-Ala-D-Ala)](n)-di-trans,octa-cis-undecaprenyl diphosphate + beta-D-GlcNAc-(1-&gt;4)-Mur2Ac(oyl-L-Ala-gamma-D-Glu-L-Lys-D-Ala-D-Ala)-di-trans,octa-cis-undecaprenyl diphosphate = [GlcNAc-(1-&gt;4)-Mur2Ac(oyl-L-Ala-gamma-D-Glu-L-Lys-D-Ala-D-Ala)](n+1)-di-trans,octa-cis-undecaprenyl diphosphate + di-trans,octa-cis-undecaprenyl diphosphate + H(+)</text>
        <dbReference type="Rhea" id="RHEA:23708"/>
        <dbReference type="Rhea" id="RHEA-COMP:9602"/>
        <dbReference type="Rhea" id="RHEA-COMP:9603"/>
        <dbReference type="ChEBI" id="CHEBI:15378"/>
        <dbReference type="ChEBI" id="CHEBI:58405"/>
        <dbReference type="ChEBI" id="CHEBI:60033"/>
        <dbReference type="ChEBI" id="CHEBI:78435"/>
        <dbReference type="EC" id="2.4.99.28"/>
    </reaction>
</comment>
<dbReference type="Gene3D" id="1.10.3810.10">
    <property type="entry name" value="Biosynthetic peptidoglycan transglycosylase-like"/>
    <property type="match status" value="1"/>
</dbReference>
<dbReference type="GO" id="GO:0008658">
    <property type="term" value="F:penicillin binding"/>
    <property type="evidence" value="ECO:0007669"/>
    <property type="project" value="InterPro"/>
</dbReference>
<evidence type="ECO:0000256" key="19">
    <source>
        <dbReference type="SAM" id="MobiDB-lite"/>
    </source>
</evidence>
<dbReference type="FunFam" id="1.10.3810.10:FF:000001">
    <property type="entry name" value="Penicillin-binding protein 1A"/>
    <property type="match status" value="1"/>
</dbReference>
<evidence type="ECO:0000256" key="6">
    <source>
        <dbReference type="ARBA" id="ARBA00022676"/>
    </source>
</evidence>
<evidence type="ECO:0000256" key="20">
    <source>
        <dbReference type="SAM" id="Phobius"/>
    </source>
</evidence>
<evidence type="ECO:0000256" key="10">
    <source>
        <dbReference type="ARBA" id="ARBA00022960"/>
    </source>
</evidence>
<evidence type="ECO:0000256" key="4">
    <source>
        <dbReference type="ARBA" id="ARBA00022645"/>
    </source>
</evidence>
<dbReference type="PANTHER" id="PTHR32282:SF32">
    <property type="entry name" value="PENICILLIN-BINDING PROTEIN 2A"/>
    <property type="match status" value="1"/>
</dbReference>
<evidence type="ECO:0000259" key="21">
    <source>
        <dbReference type="Pfam" id="PF00905"/>
    </source>
</evidence>
<evidence type="ECO:0000259" key="22">
    <source>
        <dbReference type="Pfam" id="PF00912"/>
    </source>
</evidence>
<comment type="caution">
    <text evidence="23">The sequence shown here is derived from an EMBL/GenBank/DDBJ whole genome shotgun (WGS) entry which is preliminary data.</text>
</comment>
<dbReference type="STRING" id="1423724.FC32_GL000840"/>
<evidence type="ECO:0000256" key="8">
    <source>
        <dbReference type="ARBA" id="ARBA00022692"/>
    </source>
</evidence>
<dbReference type="PATRIC" id="fig|1423724.4.peg.879"/>
<feature type="transmembrane region" description="Helical" evidence="20">
    <location>
        <begin position="32"/>
        <end position="53"/>
    </location>
</feature>
<protein>
    <submittedName>
        <fullName evidence="23">Multimodular transpeptidase-transglycosylase PBP 2A</fullName>
    </submittedName>
</protein>
<keyword evidence="7" id="KW-0808">Transferase</keyword>
<evidence type="ECO:0000256" key="12">
    <source>
        <dbReference type="ARBA" id="ARBA00022989"/>
    </source>
</evidence>
<dbReference type="InterPro" id="IPR012338">
    <property type="entry name" value="Beta-lactam/transpept-like"/>
</dbReference>
<keyword evidence="9" id="KW-0378">Hydrolase</keyword>
<dbReference type="GO" id="GO:0008360">
    <property type="term" value="P:regulation of cell shape"/>
    <property type="evidence" value="ECO:0007669"/>
    <property type="project" value="UniProtKB-KW"/>
</dbReference>
<dbReference type="GO" id="GO:0009002">
    <property type="term" value="F:serine-type D-Ala-D-Ala carboxypeptidase activity"/>
    <property type="evidence" value="ECO:0007669"/>
    <property type="project" value="UniProtKB-EC"/>
</dbReference>
<feature type="domain" description="Penicillin-binding protein transpeptidase" evidence="21">
    <location>
        <begin position="354"/>
        <end position="634"/>
    </location>
</feature>
<dbReference type="eggNOG" id="COG0744">
    <property type="taxonomic scope" value="Bacteria"/>
</dbReference>
<keyword evidence="4" id="KW-0121">Carboxypeptidase</keyword>
<dbReference type="EMBL" id="AZFT01000053">
    <property type="protein sequence ID" value="KRL83586.1"/>
    <property type="molecule type" value="Genomic_DNA"/>
</dbReference>
<dbReference type="GO" id="GO:0071555">
    <property type="term" value="P:cell wall organization"/>
    <property type="evidence" value="ECO:0007669"/>
    <property type="project" value="UniProtKB-KW"/>
</dbReference>
<reference evidence="23 24" key="1">
    <citation type="journal article" date="2015" name="Genome Announc.">
        <title>Expanding the biotechnology potential of lactobacilli through comparative genomics of 213 strains and associated genera.</title>
        <authorList>
            <person name="Sun Z."/>
            <person name="Harris H.M."/>
            <person name="McCann A."/>
            <person name="Guo C."/>
            <person name="Argimon S."/>
            <person name="Zhang W."/>
            <person name="Yang X."/>
            <person name="Jeffery I.B."/>
            <person name="Cooney J.C."/>
            <person name="Kagawa T.F."/>
            <person name="Liu W."/>
            <person name="Song Y."/>
            <person name="Salvetti E."/>
            <person name="Wrobel A."/>
            <person name="Rasinkangas P."/>
            <person name="Parkhill J."/>
            <person name="Rea M.C."/>
            <person name="O'Sullivan O."/>
            <person name="Ritari J."/>
            <person name="Douillard F.P."/>
            <person name="Paul Ross R."/>
            <person name="Yang R."/>
            <person name="Briner A.E."/>
            <person name="Felis G.E."/>
            <person name="de Vos W.M."/>
            <person name="Barrangou R."/>
            <person name="Klaenhammer T.R."/>
            <person name="Caufield P.W."/>
            <person name="Cui Y."/>
            <person name="Zhang H."/>
            <person name="O'Toole P.W."/>
        </authorList>
    </citation>
    <scope>NUCLEOTIDE SEQUENCE [LARGE SCALE GENOMIC DNA]</scope>
    <source>
        <strain evidence="23 24">DSM 16634</strain>
    </source>
</reference>
<keyword evidence="11" id="KW-0573">Peptidoglycan synthesis</keyword>
<evidence type="ECO:0000256" key="14">
    <source>
        <dbReference type="ARBA" id="ARBA00023268"/>
    </source>
</evidence>
<keyword evidence="14" id="KW-0511">Multifunctional enzyme</keyword>
<comment type="similarity">
    <text evidence="2">In the N-terminal section; belongs to the glycosyltransferase 51 family.</text>
</comment>
<keyword evidence="8 20" id="KW-0812">Transmembrane</keyword>
<dbReference type="InterPro" id="IPR023346">
    <property type="entry name" value="Lysozyme-like_dom_sf"/>
</dbReference>
<evidence type="ECO:0000313" key="23">
    <source>
        <dbReference type="EMBL" id="KRL83586.1"/>
    </source>
</evidence>
<dbReference type="GO" id="GO:0008955">
    <property type="term" value="F:peptidoglycan glycosyltransferase activity"/>
    <property type="evidence" value="ECO:0007669"/>
    <property type="project" value="UniProtKB-EC"/>
</dbReference>
<sequence>MNDFLKKLRRNFLHYGGIFWTWLKAKFHRYQIWRWLVALTLTVFLCMSIYLTYVAKTANVKELKNTLEQATEIYDNSDQKAGYLYSQKGTWTSINNISPNVINAVLSTEDRNFYNEYGFSLKGIARASLMYVKNKLTGNSSISGGGSTLTQQLVKNAFLSQEQTFSRKAKEIFIAMQVENVYTKKEILAMYLNHAYFGNGVWGIGDAAKKYFGVSASELTVPQAATLAGMLTSPNAYNPIDHPAAAKKRRNVVLSLMVENNKLTAEQAKQYQATAMVTKDTYVYNSGYKYPYYFDAVISEAIEQYGLSESDIMNRGYKIYTTLNQNYQTKMQEDFSDSTLFPQNASDGTQAQGASIAIDPTTGGVAALIGGREENHVFRGYNRSTQLVRSPGSTIKPLAVYAPALTKGYHYDTELPDELKSYGTDKYTPHNWNEVYSGELPMYQAIAESKNTSAVWLLNKIGVKTGYNWVEKFGITLDSSDANLSLALGGLKKGVSPYQIASAYTVFANNGVRYQPHLIRKIVDASGNTIVDNTKVQSTKVMSKSNANEMTSMLIDVYKIGTGASAKPSGYTIAGKTGSTEGNGTDSSTAETDHWYVGYTPDVVVATWVGFDSSKYSIENAGTRGGSALFKTLMEDILPYTKGTQFSVKAASTLAAENSTDTDDTSSSSSSDSLWDTIKNAGQQVEEGASNLKDSASSWLQKGKDALNSLFGN</sequence>
<dbReference type="Pfam" id="PF00905">
    <property type="entry name" value="Transpeptidase"/>
    <property type="match status" value="1"/>
</dbReference>
<feature type="region of interest" description="Disordered" evidence="19">
    <location>
        <begin position="657"/>
        <end position="679"/>
    </location>
</feature>
<evidence type="ECO:0000256" key="11">
    <source>
        <dbReference type="ARBA" id="ARBA00022984"/>
    </source>
</evidence>
<dbReference type="PANTHER" id="PTHR32282">
    <property type="entry name" value="BINDING PROTEIN TRANSPEPTIDASE, PUTATIVE-RELATED"/>
    <property type="match status" value="1"/>
</dbReference>
<keyword evidence="13 20" id="KW-0472">Membrane</keyword>
<keyword evidence="10" id="KW-0133">Cell shape</keyword>
<evidence type="ECO:0000256" key="15">
    <source>
        <dbReference type="ARBA" id="ARBA00023316"/>
    </source>
</evidence>
<dbReference type="GO" id="GO:0030288">
    <property type="term" value="C:outer membrane-bounded periplasmic space"/>
    <property type="evidence" value="ECO:0007669"/>
    <property type="project" value="TreeGrafter"/>
</dbReference>
<dbReference type="AlphaFoldDB" id="A0A0R1TYB6"/>
<evidence type="ECO:0000256" key="3">
    <source>
        <dbReference type="ARBA" id="ARBA00022475"/>
    </source>
</evidence>
<dbReference type="InterPro" id="IPR001264">
    <property type="entry name" value="Glyco_trans_51"/>
</dbReference>
<comment type="similarity">
    <text evidence="1">In the C-terminal section; belongs to the transpeptidase family.</text>
</comment>
<dbReference type="SUPFAM" id="SSF53955">
    <property type="entry name" value="Lysozyme-like"/>
    <property type="match status" value="1"/>
</dbReference>
<dbReference type="Proteomes" id="UP000051324">
    <property type="component" value="Unassembled WGS sequence"/>
</dbReference>